<dbReference type="Gene3D" id="3.40.50.1110">
    <property type="entry name" value="SGNH hydrolase"/>
    <property type="match status" value="1"/>
</dbReference>
<keyword evidence="2" id="KW-0378">Hydrolase</keyword>
<name>A0A5S4GZ03_9ACTN</name>
<dbReference type="InterPro" id="IPR053140">
    <property type="entry name" value="GDSL_Rv0518-like"/>
</dbReference>
<dbReference type="InterPro" id="IPR013830">
    <property type="entry name" value="SGNH_hydro"/>
</dbReference>
<feature type="domain" description="SGNH hydrolase-type esterase" evidence="1">
    <location>
        <begin position="202"/>
        <end position="397"/>
    </location>
</feature>
<sequence>MNSPKNTEQLTTTDADTRTVWHGAWTAAVMRPSAAPWFPTWAEQGFTDQSVRQIVRVNAGGTQVRIRLSNAYGAAPLRVTGASIGRTAGGATVRPGTLHPLRFAGSPSAVVPTRGRIVSDPVALPVRPREQLTITLYFEDATGPATHHQLSMTTSYRADGDRHRDPSATAYTDSIEPGFGSWYYLEGVETSGGRAQPPAVVAFGDSITDGFGANVDGDDRYPDALAERLAAAGHPHPVLNAGIGSNKLLTDSACGGDSGISRFARDILDQPRVGTAIVLIGINDIQLNDDRMCGVDLDDPPVTAQRLIDGHQALVRAALARGVTVIGGTLTPFQGSAGWTAEGEEIRRRVNRWIRTSGAYDAVADFDRALDPDGTGRIPEALHMGDHIHPSAAGYRAMADAIDPADLGHGSDHR</sequence>
<proteinExistence type="predicted"/>
<dbReference type="PANTHER" id="PTHR43784">
    <property type="entry name" value="GDSL-LIKE LIPASE/ACYLHYDROLASE, PUTATIVE (AFU_ORTHOLOGUE AFUA_2G00820)-RELATED"/>
    <property type="match status" value="1"/>
</dbReference>
<dbReference type="CDD" id="cd01830">
    <property type="entry name" value="XynE_like"/>
    <property type="match status" value="1"/>
</dbReference>
<keyword evidence="3" id="KW-1185">Reference proteome</keyword>
<dbReference type="SUPFAM" id="SSF52266">
    <property type="entry name" value="SGNH hydrolase"/>
    <property type="match status" value="1"/>
</dbReference>
<dbReference type="PANTHER" id="PTHR43784:SF2">
    <property type="entry name" value="GDSL-LIKE LIPASE_ACYLHYDROLASE, PUTATIVE (AFU_ORTHOLOGUE AFUA_2G00820)-RELATED"/>
    <property type="match status" value="1"/>
</dbReference>
<reference evidence="2 3" key="1">
    <citation type="submission" date="2019-05" db="EMBL/GenBank/DDBJ databases">
        <title>Draft genome sequence of Actinomadura geliboluensis A8036.</title>
        <authorList>
            <person name="Saricaoglu S."/>
            <person name="Isik K."/>
        </authorList>
    </citation>
    <scope>NUCLEOTIDE SEQUENCE [LARGE SCALE GENOMIC DNA]</scope>
    <source>
        <strain evidence="2 3">A8036</strain>
    </source>
</reference>
<organism evidence="2 3">
    <name type="scientific">Actinomadura geliboluensis</name>
    <dbReference type="NCBI Taxonomy" id="882440"/>
    <lineage>
        <taxon>Bacteria</taxon>
        <taxon>Bacillati</taxon>
        <taxon>Actinomycetota</taxon>
        <taxon>Actinomycetes</taxon>
        <taxon>Streptosporangiales</taxon>
        <taxon>Thermomonosporaceae</taxon>
        <taxon>Actinomadura</taxon>
    </lineage>
</organism>
<protein>
    <submittedName>
        <fullName evidence="2">SGNH/GDSL hydrolase family protein</fullName>
    </submittedName>
</protein>
<dbReference type="InterPro" id="IPR036514">
    <property type="entry name" value="SGNH_hydro_sf"/>
</dbReference>
<evidence type="ECO:0000313" key="3">
    <source>
        <dbReference type="Proteomes" id="UP000305238"/>
    </source>
</evidence>
<dbReference type="GO" id="GO:0016787">
    <property type="term" value="F:hydrolase activity"/>
    <property type="evidence" value="ECO:0007669"/>
    <property type="project" value="UniProtKB-KW"/>
</dbReference>
<dbReference type="AlphaFoldDB" id="A0A5S4GZ03"/>
<dbReference type="Pfam" id="PF13472">
    <property type="entry name" value="Lipase_GDSL_2"/>
    <property type="match status" value="1"/>
</dbReference>
<dbReference type="RefSeq" id="WP_138637412.1">
    <property type="nucleotide sequence ID" value="NZ_VCKZ01000109.1"/>
</dbReference>
<accession>A0A5S4GZ03</accession>
<gene>
    <name evidence="2" type="ORF">ETD96_16845</name>
</gene>
<evidence type="ECO:0000259" key="1">
    <source>
        <dbReference type="Pfam" id="PF13472"/>
    </source>
</evidence>
<dbReference type="EMBL" id="VCKZ01000109">
    <property type="protein sequence ID" value="TMR38195.1"/>
    <property type="molecule type" value="Genomic_DNA"/>
</dbReference>
<dbReference type="Proteomes" id="UP000305238">
    <property type="component" value="Unassembled WGS sequence"/>
</dbReference>
<dbReference type="OrthoDB" id="1828825at2"/>
<comment type="caution">
    <text evidence="2">The sequence shown here is derived from an EMBL/GenBank/DDBJ whole genome shotgun (WGS) entry which is preliminary data.</text>
</comment>
<evidence type="ECO:0000313" key="2">
    <source>
        <dbReference type="EMBL" id="TMR38195.1"/>
    </source>
</evidence>